<dbReference type="Pfam" id="PF05145">
    <property type="entry name" value="AbrB"/>
    <property type="match status" value="1"/>
</dbReference>
<keyword evidence="1" id="KW-0812">Transmembrane</keyword>
<protein>
    <recommendedName>
        <fullName evidence="4">Ammonia monooxygenase</fullName>
    </recommendedName>
</protein>
<gene>
    <name evidence="2" type="ORF">C7455_101534</name>
</gene>
<feature type="transmembrane region" description="Helical" evidence="1">
    <location>
        <begin position="66"/>
        <end position="82"/>
    </location>
</feature>
<dbReference type="AlphaFoldDB" id="A0A316GMW9"/>
<sequence length="357" mass="37325">MTAMPFPAMLKRRALTIGIGILGTLAFWALELPLPFLLGPLFACLVAALAGVPVQDSGTFGKLMRTILGVAIGASITPDLVARLPQMMVTLAMVPLYVVTIAAIGVPFFRRFYGYDLPTAWYAAMPGGLADMTLFGQEAGANVRSLTLVHATRVILIVMATPFVLVHLFGASLDNPIGAPAATLPPHEMAIMAVAALLGWKGAERIGLFGAPIIGPMVLTAALSLADIIHVRPPAEAILSAQFFIGLGLGAGYVGITMAEIRRDVVAGLVFVVIVAAVAAVFAEAVILFGLAPPMDGFLAFVPAGQAEMAILAIVVGADLGYVVLHHVTRVFLIILGAPVAARLFGITTRRRSDRDG</sequence>
<feature type="transmembrane region" description="Helical" evidence="1">
    <location>
        <begin position="238"/>
        <end position="259"/>
    </location>
</feature>
<evidence type="ECO:0000256" key="1">
    <source>
        <dbReference type="SAM" id="Phobius"/>
    </source>
</evidence>
<dbReference type="GO" id="GO:0010468">
    <property type="term" value="P:regulation of gene expression"/>
    <property type="evidence" value="ECO:0007669"/>
    <property type="project" value="InterPro"/>
</dbReference>
<reference evidence="2 3" key="1">
    <citation type="submission" date="2018-05" db="EMBL/GenBank/DDBJ databases">
        <title>Genomic Encyclopedia of Type Strains, Phase IV (KMG-IV): sequencing the most valuable type-strain genomes for metagenomic binning, comparative biology and taxonomic classification.</title>
        <authorList>
            <person name="Goeker M."/>
        </authorList>
    </citation>
    <scope>NUCLEOTIDE SEQUENCE [LARGE SCALE GENOMIC DNA]</scope>
    <source>
        <strain evidence="2 3">DSM 16097</strain>
    </source>
</reference>
<feature type="transmembrane region" description="Helical" evidence="1">
    <location>
        <begin position="206"/>
        <end position="226"/>
    </location>
</feature>
<accession>A0A316GMW9</accession>
<evidence type="ECO:0000313" key="3">
    <source>
        <dbReference type="Proteomes" id="UP000245708"/>
    </source>
</evidence>
<feature type="transmembrane region" description="Helical" evidence="1">
    <location>
        <begin position="265"/>
        <end position="291"/>
    </location>
</feature>
<feature type="transmembrane region" description="Helical" evidence="1">
    <location>
        <begin position="88"/>
        <end position="109"/>
    </location>
</feature>
<feature type="transmembrane region" description="Helical" evidence="1">
    <location>
        <begin position="12"/>
        <end position="30"/>
    </location>
</feature>
<dbReference type="InterPro" id="IPR007820">
    <property type="entry name" value="AbrB_fam"/>
</dbReference>
<dbReference type="PANTHER" id="PTHR38457:SF1">
    <property type="entry name" value="REGULATOR ABRB-RELATED"/>
    <property type="match status" value="1"/>
</dbReference>
<comment type="caution">
    <text evidence="2">The sequence shown here is derived from an EMBL/GenBank/DDBJ whole genome shotgun (WGS) entry which is preliminary data.</text>
</comment>
<dbReference type="Proteomes" id="UP000245708">
    <property type="component" value="Unassembled WGS sequence"/>
</dbReference>
<dbReference type="GO" id="GO:0016020">
    <property type="term" value="C:membrane"/>
    <property type="evidence" value="ECO:0007669"/>
    <property type="project" value="InterPro"/>
</dbReference>
<keyword evidence="3" id="KW-1185">Reference proteome</keyword>
<proteinExistence type="predicted"/>
<feature type="transmembrane region" description="Helical" evidence="1">
    <location>
        <begin position="154"/>
        <end position="173"/>
    </location>
</feature>
<evidence type="ECO:0000313" key="2">
    <source>
        <dbReference type="EMBL" id="PWK62507.1"/>
    </source>
</evidence>
<dbReference type="PIRSF" id="PIRSF038991">
    <property type="entry name" value="Protein_AbrB"/>
    <property type="match status" value="1"/>
</dbReference>
<dbReference type="PANTHER" id="PTHR38457">
    <property type="entry name" value="REGULATOR ABRB-RELATED"/>
    <property type="match status" value="1"/>
</dbReference>
<name>A0A316GMW9_9RHOB</name>
<feature type="transmembrane region" description="Helical" evidence="1">
    <location>
        <begin position="324"/>
        <end position="345"/>
    </location>
</feature>
<evidence type="ECO:0008006" key="4">
    <source>
        <dbReference type="Google" id="ProtNLM"/>
    </source>
</evidence>
<keyword evidence="1" id="KW-0472">Membrane</keyword>
<organism evidence="2 3">
    <name type="scientific">Roseicyclus mahoneyensis</name>
    <dbReference type="NCBI Taxonomy" id="164332"/>
    <lineage>
        <taxon>Bacteria</taxon>
        <taxon>Pseudomonadati</taxon>
        <taxon>Pseudomonadota</taxon>
        <taxon>Alphaproteobacteria</taxon>
        <taxon>Rhodobacterales</taxon>
        <taxon>Roseobacteraceae</taxon>
        <taxon>Roseicyclus</taxon>
    </lineage>
</organism>
<keyword evidence="1" id="KW-1133">Transmembrane helix</keyword>
<dbReference type="EMBL" id="QGGW01000001">
    <property type="protein sequence ID" value="PWK62507.1"/>
    <property type="molecule type" value="Genomic_DNA"/>
</dbReference>
<dbReference type="RefSeq" id="WP_245904192.1">
    <property type="nucleotide sequence ID" value="NZ_QGGW01000001.1"/>
</dbReference>
<feature type="transmembrane region" description="Helical" evidence="1">
    <location>
        <begin position="36"/>
        <end position="54"/>
    </location>
</feature>